<dbReference type="Proteomes" id="UP001164286">
    <property type="component" value="Unassembled WGS sequence"/>
</dbReference>
<accession>A0AA38H510</accession>
<feature type="compositionally biased region" description="Polar residues" evidence="1">
    <location>
        <begin position="1076"/>
        <end position="1086"/>
    </location>
</feature>
<dbReference type="PROSITE" id="PS50186">
    <property type="entry name" value="DEP"/>
    <property type="match status" value="1"/>
</dbReference>
<dbReference type="GO" id="GO:0007010">
    <property type="term" value="P:cytoskeleton organization"/>
    <property type="evidence" value="ECO:0007669"/>
    <property type="project" value="TreeGrafter"/>
</dbReference>
<evidence type="ECO:0000313" key="4">
    <source>
        <dbReference type="EMBL" id="KAI9632936.1"/>
    </source>
</evidence>
<evidence type="ECO:0000259" key="2">
    <source>
        <dbReference type="PROSITE" id="PS50186"/>
    </source>
</evidence>
<evidence type="ECO:0000259" key="3">
    <source>
        <dbReference type="PROSITE" id="PS50238"/>
    </source>
</evidence>
<protein>
    <recommendedName>
        <fullName evidence="6">GTPase activating protein</fullName>
    </recommendedName>
</protein>
<feature type="region of interest" description="Disordered" evidence="1">
    <location>
        <begin position="880"/>
        <end position="1109"/>
    </location>
</feature>
<reference evidence="4" key="1">
    <citation type="journal article" date="2022" name="G3 (Bethesda)">
        <title>High quality genome of the basidiomycete yeast Dioszegia hungarica PDD-24b-2 isolated from cloud water.</title>
        <authorList>
            <person name="Jarrige D."/>
            <person name="Haridas S."/>
            <person name="Bleykasten-Grosshans C."/>
            <person name="Joly M."/>
            <person name="Nadalig T."/>
            <person name="Sancelme M."/>
            <person name="Vuilleumier S."/>
            <person name="Grigoriev I.V."/>
            <person name="Amato P."/>
            <person name="Bringel F."/>
        </authorList>
    </citation>
    <scope>NUCLEOTIDE SEQUENCE</scope>
    <source>
        <strain evidence="4">PDD-24b-2</strain>
    </source>
</reference>
<name>A0AA38H510_9TREE</name>
<dbReference type="SUPFAM" id="SSF48350">
    <property type="entry name" value="GTPase activation domain, GAP"/>
    <property type="match status" value="1"/>
</dbReference>
<evidence type="ECO:0000256" key="1">
    <source>
        <dbReference type="SAM" id="MobiDB-lite"/>
    </source>
</evidence>
<feature type="region of interest" description="Disordered" evidence="1">
    <location>
        <begin position="154"/>
        <end position="201"/>
    </location>
</feature>
<evidence type="ECO:0000313" key="5">
    <source>
        <dbReference type="Proteomes" id="UP001164286"/>
    </source>
</evidence>
<dbReference type="GO" id="GO:0000935">
    <property type="term" value="C:division septum"/>
    <property type="evidence" value="ECO:0007669"/>
    <property type="project" value="TreeGrafter"/>
</dbReference>
<dbReference type="PANTHER" id="PTHR23065">
    <property type="entry name" value="PROLINE-SERINE-THREONINE PHOSPHATASE INTERACTING PROTEIN 1"/>
    <property type="match status" value="1"/>
</dbReference>
<feature type="compositionally biased region" description="Low complexity" evidence="1">
    <location>
        <begin position="894"/>
        <end position="907"/>
    </location>
</feature>
<gene>
    <name evidence="4" type="ORF">MKK02DRAFT_40310</name>
</gene>
<dbReference type="AlphaFoldDB" id="A0AA38H510"/>
<dbReference type="SUPFAM" id="SSF46785">
    <property type="entry name" value="Winged helix' DNA-binding domain"/>
    <property type="match status" value="1"/>
</dbReference>
<dbReference type="InterPro" id="IPR001060">
    <property type="entry name" value="FCH_dom"/>
</dbReference>
<dbReference type="GO" id="GO:0005886">
    <property type="term" value="C:plasma membrane"/>
    <property type="evidence" value="ECO:0007669"/>
    <property type="project" value="TreeGrafter"/>
</dbReference>
<dbReference type="InterPro" id="IPR008936">
    <property type="entry name" value="Rho_GTPase_activation_prot"/>
</dbReference>
<dbReference type="PROSITE" id="PS50238">
    <property type="entry name" value="RHOGAP"/>
    <property type="match status" value="1"/>
</dbReference>
<dbReference type="InterPro" id="IPR000591">
    <property type="entry name" value="DEP_dom"/>
</dbReference>
<comment type="caution">
    <text evidence="4">The sequence shown here is derived from an EMBL/GenBank/DDBJ whole genome shotgun (WGS) entry which is preliminary data.</text>
</comment>
<dbReference type="EMBL" id="JAKWFO010000013">
    <property type="protein sequence ID" value="KAI9632936.1"/>
    <property type="molecule type" value="Genomic_DNA"/>
</dbReference>
<feature type="domain" description="DEP" evidence="2">
    <location>
        <begin position="360"/>
        <end position="439"/>
    </location>
</feature>
<proteinExistence type="predicted"/>
<feature type="compositionally biased region" description="Low complexity" evidence="1">
    <location>
        <begin position="223"/>
        <end position="242"/>
    </location>
</feature>
<organism evidence="4 5">
    <name type="scientific">Dioszegia hungarica</name>
    <dbReference type="NCBI Taxonomy" id="4972"/>
    <lineage>
        <taxon>Eukaryota</taxon>
        <taxon>Fungi</taxon>
        <taxon>Dikarya</taxon>
        <taxon>Basidiomycota</taxon>
        <taxon>Agaricomycotina</taxon>
        <taxon>Tremellomycetes</taxon>
        <taxon>Tremellales</taxon>
        <taxon>Bulleribasidiaceae</taxon>
        <taxon>Dioszegia</taxon>
    </lineage>
</organism>
<feature type="compositionally biased region" description="Polar residues" evidence="1">
    <location>
        <begin position="169"/>
        <end position="194"/>
    </location>
</feature>
<feature type="domain" description="Rho-GAP" evidence="3">
    <location>
        <begin position="630"/>
        <end position="832"/>
    </location>
</feature>
<feature type="compositionally biased region" description="Low complexity" evidence="1">
    <location>
        <begin position="263"/>
        <end position="280"/>
    </location>
</feature>
<dbReference type="Gene3D" id="1.20.1270.60">
    <property type="entry name" value="Arfaptin homology (AH) domain/BAR domain"/>
    <property type="match status" value="2"/>
</dbReference>
<dbReference type="SMART" id="SM00055">
    <property type="entry name" value="FCH"/>
    <property type="match status" value="1"/>
</dbReference>
<dbReference type="InterPro" id="IPR000198">
    <property type="entry name" value="RhoGAP_dom"/>
</dbReference>
<dbReference type="GO" id="GO:0007264">
    <property type="term" value="P:small GTPase-mediated signal transduction"/>
    <property type="evidence" value="ECO:0007669"/>
    <property type="project" value="TreeGrafter"/>
</dbReference>
<sequence>MAPVTLPPSFYNSFWSADYRTGLEILFKELDKGCTEAEDVAKFIESQAKGHHALSQTLLVPPTSQPPSTSSLQHTLLALKGASSARGEAHRALAIELENRILVGFQQWAERHHERVTEGRREVLAKGGVVGVWEKEVVKLNALKATYVAKTRAADDGEDDAKFAPATAKSPQMSVRSPSISSTDGYTASPQPQSAALRRTGTVADRISEKLRAASISSTNDTSVPISPSKSLKSSTSTSSSSRLHKPVLSIDGKMLPPPPSPLGGTPAADGSRSPVSPGSPREDAFIPPSDPHGRPTMGPSVPDKENGAMAVLEVQPPPVLLSGLSLSAQGLKDLLKRFDAYLLTTPSPTADAAAISTKSNAALASRHRTSMLGTYDKTFSGEEVIEWLRDNVEGFGGDWERCVDAARELTSMGHFSRIGVSVQRGFEAGSETYYVLRANPLTDPSPVSALSAAAMDKINMSNISSPLSPATSANIQTMLKSYVPARFAASDEPAHVRLRKEAQKADEAYKEGVRVAEMKRLEMEQAVERGLRVWERWERERLTVLQQVLKQYEAALARLPTRLAALQQSTTLSVEAYNPDADLKALIEGNRTGPFRPQPHVYESLEVDQPEVNFGIDLRKWAGDSGGWRSAAQAPKREKGAVPEVLQGMLRAMTEMGESATDDEKRKAWIYEVPLTETHALRSSLNNPDMPLDDLVSVVKQFNLPIAAGTIKLWLLELNPPVLGWEGWEDAKAIYPSVGADQERDMTSAVTSVLGRLGGIQIFVLDALVGYLRQMIDATKTDEANEIYVTKLALSLGRCITRPHSETDLTIGDRTPSLFFADLINLYSAVLPPLVEKKKKDSERVMPVRKRTVLVDQRISRRNISEDDDTRELLEKQMAMQHPTPPRSVGRDSLTPSSSTASTQPPRTFIESATPSHQTPPSLPPTAGLGLGLGFDTAPKMAEPQDSDDEGEPPFNPSSVQVIPPTPAQTASGQVPEHQPSGADFSTQGQGQGGEDESATADILDGLVDQEEDAPIAGAGSGGLKRATSGEAGALGIGGVSRLKGPRGARGPKPAGGRGLSIAGMTGVEADDASAQGSPTGSASGRTGGAMHRSKGSVSAMAARFEKN</sequence>
<dbReference type="InterPro" id="IPR036390">
    <property type="entry name" value="WH_DNA-bd_sf"/>
</dbReference>
<dbReference type="SUPFAM" id="SSF103657">
    <property type="entry name" value="BAR/IMD domain-like"/>
    <property type="match status" value="2"/>
</dbReference>
<dbReference type="GO" id="GO:0005096">
    <property type="term" value="F:GTPase activator activity"/>
    <property type="evidence" value="ECO:0007669"/>
    <property type="project" value="TreeGrafter"/>
</dbReference>
<feature type="region of interest" description="Disordered" evidence="1">
    <location>
        <begin position="214"/>
        <end position="305"/>
    </location>
</feature>
<dbReference type="Gene3D" id="1.10.555.10">
    <property type="entry name" value="Rho GTPase activation protein"/>
    <property type="match status" value="1"/>
</dbReference>
<dbReference type="GeneID" id="77730251"/>
<dbReference type="RefSeq" id="XP_052942713.1">
    <property type="nucleotide sequence ID" value="XM_053091046.1"/>
</dbReference>
<keyword evidence="5" id="KW-1185">Reference proteome</keyword>
<dbReference type="PANTHER" id="PTHR23065:SF17">
    <property type="entry name" value="RHO-GTPASE-ACTIVATING PROTEIN RGD2"/>
    <property type="match status" value="1"/>
</dbReference>
<dbReference type="InterPro" id="IPR027267">
    <property type="entry name" value="AH/BAR_dom_sf"/>
</dbReference>
<evidence type="ECO:0008006" key="6">
    <source>
        <dbReference type="Google" id="ProtNLM"/>
    </source>
</evidence>
<dbReference type="GO" id="GO:0005737">
    <property type="term" value="C:cytoplasm"/>
    <property type="evidence" value="ECO:0007669"/>
    <property type="project" value="TreeGrafter"/>
</dbReference>